<evidence type="ECO:0000313" key="3">
    <source>
        <dbReference type="Proteomes" id="UP001054252"/>
    </source>
</evidence>
<feature type="region of interest" description="Disordered" evidence="1">
    <location>
        <begin position="34"/>
        <end position="54"/>
    </location>
</feature>
<dbReference type="Proteomes" id="UP001054252">
    <property type="component" value="Unassembled WGS sequence"/>
</dbReference>
<gene>
    <name evidence="2" type="ORF">SLEP1_g35309</name>
</gene>
<dbReference type="EMBL" id="BPVZ01000070">
    <property type="protein sequence ID" value="GKV25937.1"/>
    <property type="molecule type" value="Genomic_DNA"/>
</dbReference>
<feature type="region of interest" description="Disordered" evidence="1">
    <location>
        <begin position="60"/>
        <end position="79"/>
    </location>
</feature>
<keyword evidence="3" id="KW-1185">Reference proteome</keyword>
<accession>A0AAV5KMV9</accession>
<protein>
    <submittedName>
        <fullName evidence="2">Uncharacterized protein</fullName>
    </submittedName>
</protein>
<dbReference type="AlphaFoldDB" id="A0AAV5KMV9"/>
<evidence type="ECO:0000256" key="1">
    <source>
        <dbReference type="SAM" id="MobiDB-lite"/>
    </source>
</evidence>
<name>A0AAV5KMV9_9ROSI</name>
<evidence type="ECO:0000313" key="2">
    <source>
        <dbReference type="EMBL" id="GKV25937.1"/>
    </source>
</evidence>
<sequence length="79" mass="9017">MNCKKQKSLELKEQINRQHSTLLLDAFNKDQASLPQPLPNPLSLAPLPVLAPDPRTQEMTNEKLKKAEDLDKTQVRKGW</sequence>
<organism evidence="2 3">
    <name type="scientific">Rubroshorea leprosula</name>
    <dbReference type="NCBI Taxonomy" id="152421"/>
    <lineage>
        <taxon>Eukaryota</taxon>
        <taxon>Viridiplantae</taxon>
        <taxon>Streptophyta</taxon>
        <taxon>Embryophyta</taxon>
        <taxon>Tracheophyta</taxon>
        <taxon>Spermatophyta</taxon>
        <taxon>Magnoliopsida</taxon>
        <taxon>eudicotyledons</taxon>
        <taxon>Gunneridae</taxon>
        <taxon>Pentapetalae</taxon>
        <taxon>rosids</taxon>
        <taxon>malvids</taxon>
        <taxon>Malvales</taxon>
        <taxon>Dipterocarpaceae</taxon>
        <taxon>Rubroshorea</taxon>
    </lineage>
</organism>
<feature type="compositionally biased region" description="Low complexity" evidence="1">
    <location>
        <begin position="41"/>
        <end position="54"/>
    </location>
</feature>
<proteinExistence type="predicted"/>
<comment type="caution">
    <text evidence="2">The sequence shown here is derived from an EMBL/GenBank/DDBJ whole genome shotgun (WGS) entry which is preliminary data.</text>
</comment>
<reference evidence="2 3" key="1">
    <citation type="journal article" date="2021" name="Commun. Biol.">
        <title>The genome of Shorea leprosula (Dipterocarpaceae) highlights the ecological relevance of drought in aseasonal tropical rainforests.</title>
        <authorList>
            <person name="Ng K.K.S."/>
            <person name="Kobayashi M.J."/>
            <person name="Fawcett J.A."/>
            <person name="Hatakeyama M."/>
            <person name="Paape T."/>
            <person name="Ng C.H."/>
            <person name="Ang C.C."/>
            <person name="Tnah L.H."/>
            <person name="Lee C.T."/>
            <person name="Nishiyama T."/>
            <person name="Sese J."/>
            <person name="O'Brien M.J."/>
            <person name="Copetti D."/>
            <person name="Mohd Noor M.I."/>
            <person name="Ong R.C."/>
            <person name="Putra M."/>
            <person name="Sireger I.Z."/>
            <person name="Indrioko S."/>
            <person name="Kosugi Y."/>
            <person name="Izuno A."/>
            <person name="Isagi Y."/>
            <person name="Lee S.L."/>
            <person name="Shimizu K.K."/>
        </authorList>
    </citation>
    <scope>NUCLEOTIDE SEQUENCE [LARGE SCALE GENOMIC DNA]</scope>
    <source>
        <strain evidence="2">214</strain>
    </source>
</reference>